<evidence type="ECO:0008006" key="2">
    <source>
        <dbReference type="Google" id="ProtNLM"/>
    </source>
</evidence>
<dbReference type="Gene3D" id="3.10.180.10">
    <property type="entry name" value="2,3-Dihydroxybiphenyl 1,2-Dioxygenase, domain 1"/>
    <property type="match status" value="1"/>
</dbReference>
<dbReference type="AlphaFoldDB" id="A0A381PE08"/>
<dbReference type="EMBL" id="UINC01000932">
    <property type="protein sequence ID" value="SUZ64379.1"/>
    <property type="molecule type" value="Genomic_DNA"/>
</dbReference>
<dbReference type="SUPFAM" id="SSF54593">
    <property type="entry name" value="Glyoxalase/Bleomycin resistance protein/Dihydroxybiphenyl dioxygenase"/>
    <property type="match status" value="1"/>
</dbReference>
<name>A0A381PE08_9ZZZZ</name>
<gene>
    <name evidence="1" type="ORF">METZ01_LOCUS17233</name>
</gene>
<sequence length="248" mass="27865">MRIRQLVIAAKERNQLASQICEVFDLEIAFYDPGIIHFGLENVLIPVGNTFIEIVSPIEENTTAERFLNKRSGDGGYMVIIEVDDFVKEKNRILGNNIKIVWEADRNENGVHAQAIHLHPKQVGGAILSLDQMKPKSAWLWAGHEWESHINNTSSNCLVGVHIQSSLPKALMSRWEEALGKKGDPEGLKISLDESYIKFTEELDDRGEGINAFKISVKNKQNILEKAKSLNFLEDGNIFIGGVNFLLE</sequence>
<reference evidence="1" key="1">
    <citation type="submission" date="2018-05" db="EMBL/GenBank/DDBJ databases">
        <authorList>
            <person name="Lanie J.A."/>
            <person name="Ng W.-L."/>
            <person name="Kazmierczak K.M."/>
            <person name="Andrzejewski T.M."/>
            <person name="Davidsen T.M."/>
            <person name="Wayne K.J."/>
            <person name="Tettelin H."/>
            <person name="Glass J.I."/>
            <person name="Rusch D."/>
            <person name="Podicherti R."/>
            <person name="Tsui H.-C.T."/>
            <person name="Winkler M.E."/>
        </authorList>
    </citation>
    <scope>NUCLEOTIDE SEQUENCE</scope>
</reference>
<evidence type="ECO:0000313" key="1">
    <source>
        <dbReference type="EMBL" id="SUZ64379.1"/>
    </source>
</evidence>
<protein>
    <recommendedName>
        <fullName evidence="2">Glyoxalase-like domain-containing protein</fullName>
    </recommendedName>
</protein>
<organism evidence="1">
    <name type="scientific">marine metagenome</name>
    <dbReference type="NCBI Taxonomy" id="408172"/>
    <lineage>
        <taxon>unclassified sequences</taxon>
        <taxon>metagenomes</taxon>
        <taxon>ecological metagenomes</taxon>
    </lineage>
</organism>
<proteinExistence type="predicted"/>
<dbReference type="InterPro" id="IPR029068">
    <property type="entry name" value="Glyas_Bleomycin-R_OHBP_Dase"/>
</dbReference>
<accession>A0A381PE08</accession>